<accession>A0A3G4ZWP2</accession>
<evidence type="ECO:0000313" key="2">
    <source>
        <dbReference type="EMBL" id="AYV79327.1"/>
    </source>
</evidence>
<feature type="domain" description="RNA ligase" evidence="1">
    <location>
        <begin position="66"/>
        <end position="256"/>
    </location>
</feature>
<proteinExistence type="predicted"/>
<dbReference type="SUPFAM" id="SSF56091">
    <property type="entry name" value="DNA ligase/mRNA capping enzyme, catalytic domain"/>
    <property type="match status" value="1"/>
</dbReference>
<name>A0A3G4ZWP2_9VIRU</name>
<dbReference type="EMBL" id="MK072140">
    <property type="protein sequence ID" value="AYV79327.1"/>
    <property type="molecule type" value="Genomic_DNA"/>
</dbReference>
<gene>
    <name evidence="2" type="ORF">Faunusvirus9_5</name>
</gene>
<dbReference type="Pfam" id="PF09414">
    <property type="entry name" value="RNA_ligase"/>
    <property type="match status" value="1"/>
</dbReference>
<dbReference type="InterPro" id="IPR021122">
    <property type="entry name" value="RNA_ligase_dom_REL/Rnl2"/>
</dbReference>
<dbReference type="Gene3D" id="3.30.470.30">
    <property type="entry name" value="DNA ligase/mRNA capping enzyme"/>
    <property type="match status" value="1"/>
</dbReference>
<evidence type="ECO:0000259" key="1">
    <source>
        <dbReference type="Pfam" id="PF09414"/>
    </source>
</evidence>
<reference evidence="2" key="1">
    <citation type="submission" date="2018-10" db="EMBL/GenBank/DDBJ databases">
        <title>Hidden diversity of soil giant viruses.</title>
        <authorList>
            <person name="Schulz F."/>
            <person name="Alteio L."/>
            <person name="Goudeau D."/>
            <person name="Ryan E.M."/>
            <person name="Malmstrom R.R."/>
            <person name="Blanchard J."/>
            <person name="Woyke T."/>
        </authorList>
    </citation>
    <scope>NUCLEOTIDE SEQUENCE</scope>
    <source>
        <strain evidence="2">FNV1</strain>
    </source>
</reference>
<sequence>MSNMTEVAEEIEMAGTVEDMIKFPSIEQFSTVIKNIHHKTRYLGKNEDGTGIYDAALPLPTLRYRGTVKLHGTHADIVLNVKTDVVHYQSRNKCITVENDNHGFAAFIQQRQCSKLFDEIRKINTNSYDGIMISGEFCGGNIQSGVALSQLPKMFVIYSIKFTGEKSYYADIMDYKNIHDNESGIYNICQFPIYEVDINFEQPKLIQPELIRLTLEVEKKCPVGAFFGIHGVGEGVVWNCIDGDYNGYDKFSFKVKGDQHSATKVKKMANINIEKVNSITEFVDATVTASRLHQGVEYLKELGIVQTEFKIASDSTPLPLGSFIKWVINDIMKEDHAMLAKSKLKPADVSKEIASKAKSWYLNFIQKN</sequence>
<organism evidence="2">
    <name type="scientific">Faunusvirus sp</name>
    <dbReference type="NCBI Taxonomy" id="2487766"/>
    <lineage>
        <taxon>Viruses</taxon>
        <taxon>Varidnaviria</taxon>
        <taxon>Bamfordvirae</taxon>
        <taxon>Nucleocytoviricota</taxon>
        <taxon>Megaviricetes</taxon>
        <taxon>Imitervirales</taxon>
        <taxon>Mimiviridae</taxon>
    </lineage>
</organism>
<protein>
    <recommendedName>
        <fullName evidence="1">RNA ligase domain-containing protein</fullName>
    </recommendedName>
</protein>